<evidence type="ECO:0000313" key="2">
    <source>
        <dbReference type="EMBL" id="CAK0874196.1"/>
    </source>
</evidence>
<gene>
    <name evidence="2" type="ORF">PCOR1329_LOCUS59170</name>
</gene>
<evidence type="ECO:0000256" key="1">
    <source>
        <dbReference type="SAM" id="MobiDB-lite"/>
    </source>
</evidence>
<dbReference type="EMBL" id="CAUYUJ010017370">
    <property type="protein sequence ID" value="CAK0874196.1"/>
    <property type="molecule type" value="Genomic_DNA"/>
</dbReference>
<feature type="compositionally biased region" description="Low complexity" evidence="1">
    <location>
        <begin position="171"/>
        <end position="185"/>
    </location>
</feature>
<feature type="region of interest" description="Disordered" evidence="1">
    <location>
        <begin position="156"/>
        <end position="185"/>
    </location>
</feature>
<name>A0ABN9VPX4_9DINO</name>
<protein>
    <submittedName>
        <fullName evidence="2">Uncharacterized protein</fullName>
    </submittedName>
</protein>
<feature type="compositionally biased region" description="Polar residues" evidence="1">
    <location>
        <begin position="1"/>
        <end position="15"/>
    </location>
</feature>
<organism evidence="2 3">
    <name type="scientific">Prorocentrum cordatum</name>
    <dbReference type="NCBI Taxonomy" id="2364126"/>
    <lineage>
        <taxon>Eukaryota</taxon>
        <taxon>Sar</taxon>
        <taxon>Alveolata</taxon>
        <taxon>Dinophyceae</taxon>
        <taxon>Prorocentrales</taxon>
        <taxon>Prorocentraceae</taxon>
        <taxon>Prorocentrum</taxon>
    </lineage>
</organism>
<feature type="region of interest" description="Disordered" evidence="1">
    <location>
        <begin position="1"/>
        <end position="42"/>
    </location>
</feature>
<reference evidence="2" key="1">
    <citation type="submission" date="2023-10" db="EMBL/GenBank/DDBJ databases">
        <authorList>
            <person name="Chen Y."/>
            <person name="Shah S."/>
            <person name="Dougan E. K."/>
            <person name="Thang M."/>
            <person name="Chan C."/>
        </authorList>
    </citation>
    <scope>NUCLEOTIDE SEQUENCE [LARGE SCALE GENOMIC DNA]</scope>
</reference>
<comment type="caution">
    <text evidence="2">The sequence shown here is derived from an EMBL/GenBank/DDBJ whole genome shotgun (WGS) entry which is preliminary data.</text>
</comment>
<sequence>MQQMESQLNLATQALAQDKSKDANLLETLRGELSDRMPQGGQAPFELRSKVQELVSFFDTMQRRHDMVTAQQDAKKTPVAQAPADGVEAVEDPTPAVGQRPHEVLPPEAAAPLTAAVAFDAGATPAPHNDDLNSMDTDRSLVRSAAAIETVASGMTRVTSAGQPEAKKAETAATAAAKQAARPRG</sequence>
<feature type="region of interest" description="Disordered" evidence="1">
    <location>
        <begin position="67"/>
        <end position="102"/>
    </location>
</feature>
<feature type="compositionally biased region" description="Basic and acidic residues" evidence="1">
    <location>
        <begin position="18"/>
        <end position="35"/>
    </location>
</feature>
<proteinExistence type="predicted"/>
<dbReference type="Proteomes" id="UP001189429">
    <property type="component" value="Unassembled WGS sequence"/>
</dbReference>
<keyword evidence="3" id="KW-1185">Reference proteome</keyword>
<accession>A0ABN9VPX4</accession>
<evidence type="ECO:0000313" key="3">
    <source>
        <dbReference type="Proteomes" id="UP001189429"/>
    </source>
</evidence>